<dbReference type="CDD" id="cd22031">
    <property type="entry name" value="HMG-box_SoxE"/>
    <property type="match status" value="1"/>
</dbReference>
<dbReference type="PROSITE" id="PS50118">
    <property type="entry name" value="HMG_BOX_2"/>
    <property type="match status" value="1"/>
</dbReference>
<feature type="region of interest" description="Disordered" evidence="7">
    <location>
        <begin position="417"/>
        <end position="452"/>
    </location>
</feature>
<organism evidence="9 10">
    <name type="scientific">Drosophila erecta</name>
    <name type="common">Fruit fly</name>
    <dbReference type="NCBI Taxonomy" id="7220"/>
    <lineage>
        <taxon>Eukaryota</taxon>
        <taxon>Metazoa</taxon>
        <taxon>Ecdysozoa</taxon>
        <taxon>Arthropoda</taxon>
        <taxon>Hexapoda</taxon>
        <taxon>Insecta</taxon>
        <taxon>Pterygota</taxon>
        <taxon>Neoptera</taxon>
        <taxon>Endopterygota</taxon>
        <taxon>Diptera</taxon>
        <taxon>Brachycera</taxon>
        <taxon>Muscomorpha</taxon>
        <taxon>Ephydroidea</taxon>
        <taxon>Drosophilidae</taxon>
        <taxon>Drosophila</taxon>
        <taxon>Sophophora</taxon>
    </lineage>
</organism>
<feature type="compositionally biased region" description="Polar residues" evidence="7">
    <location>
        <begin position="182"/>
        <end position="192"/>
    </location>
</feature>
<evidence type="ECO:0000256" key="4">
    <source>
        <dbReference type="ARBA" id="ARBA00023163"/>
    </source>
</evidence>
<keyword evidence="4" id="KW-0804">Transcription</keyword>
<evidence type="ECO:0000313" key="9">
    <source>
        <dbReference type="EMBL" id="EDV52992.1"/>
    </source>
</evidence>
<dbReference type="Proteomes" id="UP000008711">
    <property type="component" value="Unassembled WGS sequence"/>
</dbReference>
<evidence type="ECO:0000256" key="1">
    <source>
        <dbReference type="ARBA" id="ARBA00004123"/>
    </source>
</evidence>
<feature type="compositionally biased region" description="Polar residues" evidence="7">
    <location>
        <begin position="472"/>
        <end position="496"/>
    </location>
</feature>
<dbReference type="InterPro" id="IPR036910">
    <property type="entry name" value="HMG_box_dom_sf"/>
</dbReference>
<feature type="region of interest" description="Disordered" evidence="7">
    <location>
        <begin position="365"/>
        <end position="387"/>
    </location>
</feature>
<dbReference type="GO" id="GO:0000981">
    <property type="term" value="F:DNA-binding transcription factor activity, RNA polymerase II-specific"/>
    <property type="evidence" value="ECO:0007669"/>
    <property type="project" value="TreeGrafter"/>
</dbReference>
<keyword evidence="2" id="KW-0805">Transcription regulation</keyword>
<feature type="region of interest" description="Disordered" evidence="7">
    <location>
        <begin position="472"/>
        <end position="542"/>
    </location>
</feature>
<dbReference type="PhylomeDB" id="B3P7T4"/>
<dbReference type="FunFam" id="1.10.30.10:FF:000051">
    <property type="entry name" value="Transcription factor Sox-10"/>
    <property type="match status" value="1"/>
</dbReference>
<dbReference type="GO" id="GO:0000978">
    <property type="term" value="F:RNA polymerase II cis-regulatory region sequence-specific DNA binding"/>
    <property type="evidence" value="ECO:0007669"/>
    <property type="project" value="TreeGrafter"/>
</dbReference>
<dbReference type="GO" id="GO:0008584">
    <property type="term" value="P:male gonad development"/>
    <property type="evidence" value="ECO:0007669"/>
    <property type="project" value="EnsemblMetazoa"/>
</dbReference>
<dbReference type="InterPro" id="IPR009071">
    <property type="entry name" value="HMG_box_dom"/>
</dbReference>
<dbReference type="PANTHER" id="PTHR45803:SF5">
    <property type="entry name" value="SOX100B"/>
    <property type="match status" value="1"/>
</dbReference>
<evidence type="ECO:0000256" key="5">
    <source>
        <dbReference type="ARBA" id="ARBA00023242"/>
    </source>
</evidence>
<dbReference type="SMART" id="SM00398">
    <property type="entry name" value="HMG"/>
    <property type="match status" value="1"/>
</dbReference>
<dbReference type="Pfam" id="PF12444">
    <property type="entry name" value="Sox_N"/>
    <property type="match status" value="1"/>
</dbReference>
<evidence type="ECO:0000259" key="8">
    <source>
        <dbReference type="PROSITE" id="PS50118"/>
    </source>
</evidence>
<feature type="region of interest" description="Disordered" evidence="7">
    <location>
        <begin position="134"/>
        <end position="200"/>
    </location>
</feature>
<dbReference type="InterPro" id="IPR050917">
    <property type="entry name" value="SOX_TF"/>
</dbReference>
<dbReference type="Gene3D" id="1.10.30.10">
    <property type="entry name" value="High mobility group box domain"/>
    <property type="match status" value="1"/>
</dbReference>
<dbReference type="HOGENOM" id="CLU_512187_0_0_1"/>
<feature type="compositionally biased region" description="Low complexity" evidence="7">
    <location>
        <begin position="503"/>
        <end position="533"/>
    </location>
</feature>
<dbReference type="Pfam" id="PF00505">
    <property type="entry name" value="HMG_box"/>
    <property type="match status" value="1"/>
</dbReference>
<dbReference type="OMA" id="MDQMLPM"/>
<dbReference type="SUPFAM" id="SSF47095">
    <property type="entry name" value="HMG-box"/>
    <property type="match status" value="1"/>
</dbReference>
<dbReference type="OrthoDB" id="6247875at2759"/>
<evidence type="ECO:0000256" key="3">
    <source>
        <dbReference type="ARBA" id="ARBA00023125"/>
    </source>
</evidence>
<feature type="domain" description="HMG box" evidence="8">
    <location>
        <begin position="77"/>
        <end position="145"/>
    </location>
</feature>
<evidence type="ECO:0000256" key="7">
    <source>
        <dbReference type="SAM" id="MobiDB-lite"/>
    </source>
</evidence>
<evidence type="ECO:0000313" key="10">
    <source>
        <dbReference type="Proteomes" id="UP000008711"/>
    </source>
</evidence>
<dbReference type="EMBL" id="CH954182">
    <property type="protein sequence ID" value="EDV52992.1"/>
    <property type="molecule type" value="Genomic_DNA"/>
</dbReference>
<gene>
    <name evidence="9" type="primary">Dere\GG11790</name>
    <name evidence="9" type="ORF">Dere_GG11790</name>
</gene>
<proteinExistence type="predicted"/>
<dbReference type="KEGG" id="der:6554941"/>
<keyword evidence="10" id="KW-1185">Reference proteome</keyword>
<feature type="compositionally biased region" description="Basic residues" evidence="7">
    <location>
        <begin position="417"/>
        <end position="435"/>
    </location>
</feature>
<dbReference type="GO" id="GO:0005634">
    <property type="term" value="C:nucleus"/>
    <property type="evidence" value="ECO:0007669"/>
    <property type="project" value="UniProtKB-SubCell"/>
</dbReference>
<evidence type="ECO:0000256" key="6">
    <source>
        <dbReference type="PROSITE-ProRule" id="PRU00267"/>
    </source>
</evidence>
<comment type="subcellular location">
    <subcellularLocation>
        <location evidence="1">Nucleus</location>
    </subcellularLocation>
</comment>
<dbReference type="InterPro" id="IPR022151">
    <property type="entry name" value="Sox_N"/>
</dbReference>
<reference evidence="9 10" key="1">
    <citation type="journal article" date="2007" name="Nature">
        <title>Evolution of genes and genomes on the Drosophila phylogeny.</title>
        <authorList>
            <consortium name="Drosophila 12 Genomes Consortium"/>
            <person name="Clark A.G."/>
            <person name="Eisen M.B."/>
            <person name="Smith D.R."/>
            <person name="Bergman C.M."/>
            <person name="Oliver B."/>
            <person name="Markow T.A."/>
            <person name="Kaufman T.C."/>
            <person name="Kellis M."/>
            <person name="Gelbart W."/>
            <person name="Iyer V.N."/>
            <person name="Pollard D.A."/>
            <person name="Sackton T.B."/>
            <person name="Larracuente A.M."/>
            <person name="Singh N.D."/>
            <person name="Abad J.P."/>
            <person name="Abt D.N."/>
            <person name="Adryan B."/>
            <person name="Aguade M."/>
            <person name="Akashi H."/>
            <person name="Anderson W.W."/>
            <person name="Aquadro C.F."/>
            <person name="Ardell D.H."/>
            <person name="Arguello R."/>
            <person name="Artieri C.G."/>
            <person name="Barbash D.A."/>
            <person name="Barker D."/>
            <person name="Barsanti P."/>
            <person name="Batterham P."/>
            <person name="Batzoglou S."/>
            <person name="Begun D."/>
            <person name="Bhutkar A."/>
            <person name="Blanco E."/>
            <person name="Bosak S.A."/>
            <person name="Bradley R.K."/>
            <person name="Brand A.D."/>
            <person name="Brent M.R."/>
            <person name="Brooks A.N."/>
            <person name="Brown R.H."/>
            <person name="Butlin R.K."/>
            <person name="Caggese C."/>
            <person name="Calvi B.R."/>
            <person name="Bernardo de Carvalho A."/>
            <person name="Caspi A."/>
            <person name="Castrezana S."/>
            <person name="Celniker S.E."/>
            <person name="Chang J.L."/>
            <person name="Chapple C."/>
            <person name="Chatterji S."/>
            <person name="Chinwalla A."/>
            <person name="Civetta A."/>
            <person name="Clifton S.W."/>
            <person name="Comeron J.M."/>
            <person name="Costello J.C."/>
            <person name="Coyne J.A."/>
            <person name="Daub J."/>
            <person name="David R.G."/>
            <person name="Delcher A.L."/>
            <person name="Delehaunty K."/>
            <person name="Do C.B."/>
            <person name="Ebling H."/>
            <person name="Edwards K."/>
            <person name="Eickbush T."/>
            <person name="Evans J.D."/>
            <person name="Filipski A."/>
            <person name="Findeiss S."/>
            <person name="Freyhult E."/>
            <person name="Fulton L."/>
            <person name="Fulton R."/>
            <person name="Garcia A.C."/>
            <person name="Gardiner A."/>
            <person name="Garfield D.A."/>
            <person name="Garvin B.E."/>
            <person name="Gibson G."/>
            <person name="Gilbert D."/>
            <person name="Gnerre S."/>
            <person name="Godfrey J."/>
            <person name="Good R."/>
            <person name="Gotea V."/>
            <person name="Gravely B."/>
            <person name="Greenberg A.J."/>
            <person name="Griffiths-Jones S."/>
            <person name="Gross S."/>
            <person name="Guigo R."/>
            <person name="Gustafson E.A."/>
            <person name="Haerty W."/>
            <person name="Hahn M.W."/>
            <person name="Halligan D.L."/>
            <person name="Halpern A.L."/>
            <person name="Halter G.M."/>
            <person name="Han M.V."/>
            <person name="Heger A."/>
            <person name="Hillier L."/>
            <person name="Hinrichs A.S."/>
            <person name="Holmes I."/>
            <person name="Hoskins R.A."/>
            <person name="Hubisz M.J."/>
            <person name="Hultmark D."/>
            <person name="Huntley M.A."/>
            <person name="Jaffe D.B."/>
            <person name="Jagadeeshan S."/>
            <person name="Jeck W.R."/>
            <person name="Johnson J."/>
            <person name="Jones C.D."/>
            <person name="Jordan W.C."/>
            <person name="Karpen G.H."/>
            <person name="Kataoka E."/>
            <person name="Keightley P.D."/>
            <person name="Kheradpour P."/>
            <person name="Kirkness E.F."/>
            <person name="Koerich L.B."/>
            <person name="Kristiansen K."/>
            <person name="Kudrna D."/>
            <person name="Kulathinal R.J."/>
            <person name="Kumar S."/>
            <person name="Kwok R."/>
            <person name="Lander E."/>
            <person name="Langley C.H."/>
            <person name="Lapoint R."/>
            <person name="Lazzaro B.P."/>
            <person name="Lee S.J."/>
            <person name="Levesque L."/>
            <person name="Li R."/>
            <person name="Lin C.F."/>
            <person name="Lin M.F."/>
            <person name="Lindblad-Toh K."/>
            <person name="Llopart A."/>
            <person name="Long M."/>
            <person name="Low L."/>
            <person name="Lozovsky E."/>
            <person name="Lu J."/>
            <person name="Luo M."/>
            <person name="Machado C.A."/>
            <person name="Makalowski W."/>
            <person name="Marzo M."/>
            <person name="Matsuda M."/>
            <person name="Matzkin L."/>
            <person name="McAllister B."/>
            <person name="McBride C.S."/>
            <person name="McKernan B."/>
            <person name="McKernan K."/>
            <person name="Mendez-Lago M."/>
            <person name="Minx P."/>
            <person name="Mollenhauer M.U."/>
            <person name="Montooth K."/>
            <person name="Mount S.M."/>
            <person name="Mu X."/>
            <person name="Myers E."/>
            <person name="Negre B."/>
            <person name="Newfeld S."/>
            <person name="Nielsen R."/>
            <person name="Noor M.A."/>
            <person name="O'Grady P."/>
            <person name="Pachter L."/>
            <person name="Papaceit M."/>
            <person name="Parisi M.J."/>
            <person name="Parisi M."/>
            <person name="Parts L."/>
            <person name="Pedersen J.S."/>
            <person name="Pesole G."/>
            <person name="Phillippy A.M."/>
            <person name="Ponting C.P."/>
            <person name="Pop M."/>
            <person name="Porcelli D."/>
            <person name="Powell J.R."/>
            <person name="Prohaska S."/>
            <person name="Pruitt K."/>
            <person name="Puig M."/>
            <person name="Quesneville H."/>
            <person name="Ram K.R."/>
            <person name="Rand D."/>
            <person name="Rasmussen M.D."/>
            <person name="Reed L.K."/>
            <person name="Reenan R."/>
            <person name="Reily A."/>
            <person name="Remington K.A."/>
            <person name="Rieger T.T."/>
            <person name="Ritchie M.G."/>
            <person name="Robin C."/>
            <person name="Rogers Y.H."/>
            <person name="Rohde C."/>
            <person name="Rozas J."/>
            <person name="Rubenfield M.J."/>
            <person name="Ruiz A."/>
            <person name="Russo S."/>
            <person name="Salzberg S.L."/>
            <person name="Sanchez-Gracia A."/>
            <person name="Saranga D.J."/>
            <person name="Sato H."/>
            <person name="Schaeffer S.W."/>
            <person name="Schatz M.C."/>
            <person name="Schlenke T."/>
            <person name="Schwartz R."/>
            <person name="Segarra C."/>
            <person name="Singh R.S."/>
            <person name="Sirot L."/>
            <person name="Sirota M."/>
            <person name="Sisneros N.B."/>
            <person name="Smith C.D."/>
            <person name="Smith T.F."/>
            <person name="Spieth J."/>
            <person name="Stage D.E."/>
            <person name="Stark A."/>
            <person name="Stephan W."/>
            <person name="Strausberg R.L."/>
            <person name="Strempel S."/>
            <person name="Sturgill D."/>
            <person name="Sutton G."/>
            <person name="Sutton G.G."/>
            <person name="Tao W."/>
            <person name="Teichmann S."/>
            <person name="Tobari Y.N."/>
            <person name="Tomimura Y."/>
            <person name="Tsolas J.M."/>
            <person name="Valente V.L."/>
            <person name="Venter E."/>
            <person name="Venter J.C."/>
            <person name="Vicario S."/>
            <person name="Vieira F.G."/>
            <person name="Vilella A.J."/>
            <person name="Villasante A."/>
            <person name="Walenz B."/>
            <person name="Wang J."/>
            <person name="Wasserman M."/>
            <person name="Watts T."/>
            <person name="Wilson D."/>
            <person name="Wilson R.K."/>
            <person name="Wing R.A."/>
            <person name="Wolfner M.F."/>
            <person name="Wong A."/>
            <person name="Wong G.K."/>
            <person name="Wu C.I."/>
            <person name="Wu G."/>
            <person name="Yamamoto D."/>
            <person name="Yang H.P."/>
            <person name="Yang S.P."/>
            <person name="Yorke J.A."/>
            <person name="Yoshida K."/>
            <person name="Zdobnov E."/>
            <person name="Zhang P."/>
            <person name="Zhang Y."/>
            <person name="Zimin A.V."/>
            <person name="Baldwin J."/>
            <person name="Abdouelleil A."/>
            <person name="Abdulkadir J."/>
            <person name="Abebe A."/>
            <person name="Abera B."/>
            <person name="Abreu J."/>
            <person name="Acer S.C."/>
            <person name="Aftuck L."/>
            <person name="Alexander A."/>
            <person name="An P."/>
            <person name="Anderson E."/>
            <person name="Anderson S."/>
            <person name="Arachi H."/>
            <person name="Azer M."/>
            <person name="Bachantsang P."/>
            <person name="Barry A."/>
            <person name="Bayul T."/>
            <person name="Berlin A."/>
            <person name="Bessette D."/>
            <person name="Bloom T."/>
            <person name="Blye J."/>
            <person name="Boguslavskiy L."/>
            <person name="Bonnet C."/>
            <person name="Boukhgalter B."/>
            <person name="Bourzgui I."/>
            <person name="Brown A."/>
            <person name="Cahill P."/>
            <person name="Channer S."/>
            <person name="Cheshatsang Y."/>
            <person name="Chuda L."/>
            <person name="Citroen M."/>
            <person name="Collymore A."/>
            <person name="Cooke P."/>
            <person name="Costello M."/>
            <person name="D'Aco K."/>
            <person name="Daza R."/>
            <person name="De Haan G."/>
            <person name="DeGray S."/>
            <person name="DeMaso C."/>
            <person name="Dhargay N."/>
            <person name="Dooley K."/>
            <person name="Dooley E."/>
            <person name="Doricent M."/>
            <person name="Dorje P."/>
            <person name="Dorjee K."/>
            <person name="Dupes A."/>
            <person name="Elong R."/>
            <person name="Falk J."/>
            <person name="Farina A."/>
            <person name="Faro S."/>
            <person name="Ferguson D."/>
            <person name="Fisher S."/>
            <person name="Foley C.D."/>
            <person name="Franke A."/>
            <person name="Friedrich D."/>
            <person name="Gadbois L."/>
            <person name="Gearin G."/>
            <person name="Gearin C.R."/>
            <person name="Giannoukos G."/>
            <person name="Goode T."/>
            <person name="Graham J."/>
            <person name="Grandbois E."/>
            <person name="Grewal S."/>
            <person name="Gyaltsen K."/>
            <person name="Hafez N."/>
            <person name="Hagos B."/>
            <person name="Hall J."/>
            <person name="Henson C."/>
            <person name="Hollinger A."/>
            <person name="Honan T."/>
            <person name="Huard M.D."/>
            <person name="Hughes L."/>
            <person name="Hurhula B."/>
            <person name="Husby M.E."/>
            <person name="Kamat A."/>
            <person name="Kanga B."/>
            <person name="Kashin S."/>
            <person name="Khazanovich D."/>
            <person name="Kisner P."/>
            <person name="Lance K."/>
            <person name="Lara M."/>
            <person name="Lee W."/>
            <person name="Lennon N."/>
            <person name="Letendre F."/>
            <person name="LeVine R."/>
            <person name="Lipovsky A."/>
            <person name="Liu X."/>
            <person name="Liu J."/>
            <person name="Liu S."/>
            <person name="Lokyitsang T."/>
            <person name="Lokyitsang Y."/>
            <person name="Lubonja R."/>
            <person name="Lui A."/>
            <person name="MacDonald P."/>
            <person name="Magnisalis V."/>
            <person name="Maru K."/>
            <person name="Matthews C."/>
            <person name="McCusker W."/>
            <person name="McDonough S."/>
            <person name="Mehta T."/>
            <person name="Meldrim J."/>
            <person name="Meneus L."/>
            <person name="Mihai O."/>
            <person name="Mihalev A."/>
            <person name="Mihova T."/>
            <person name="Mittelman R."/>
            <person name="Mlenga V."/>
            <person name="Montmayeur A."/>
            <person name="Mulrain L."/>
            <person name="Navidi A."/>
            <person name="Naylor J."/>
            <person name="Negash T."/>
            <person name="Nguyen T."/>
            <person name="Nguyen N."/>
            <person name="Nicol R."/>
            <person name="Norbu C."/>
            <person name="Norbu N."/>
            <person name="Novod N."/>
            <person name="O'Neill B."/>
            <person name="Osman S."/>
            <person name="Markiewicz E."/>
            <person name="Oyono O.L."/>
            <person name="Patti C."/>
            <person name="Phunkhang P."/>
            <person name="Pierre F."/>
            <person name="Priest M."/>
            <person name="Raghuraman S."/>
            <person name="Rege F."/>
            <person name="Reyes R."/>
            <person name="Rise C."/>
            <person name="Rogov P."/>
            <person name="Ross K."/>
            <person name="Ryan E."/>
            <person name="Settipalli S."/>
            <person name="Shea T."/>
            <person name="Sherpa N."/>
            <person name="Shi L."/>
            <person name="Shih D."/>
            <person name="Sparrow T."/>
            <person name="Spaulding J."/>
            <person name="Stalker J."/>
            <person name="Stange-Thomann N."/>
            <person name="Stavropoulos S."/>
            <person name="Stone C."/>
            <person name="Strader C."/>
            <person name="Tesfaye S."/>
            <person name="Thomson T."/>
            <person name="Thoulutsang Y."/>
            <person name="Thoulutsang D."/>
            <person name="Topham K."/>
            <person name="Topping I."/>
            <person name="Tsamla T."/>
            <person name="Vassiliev H."/>
            <person name="Vo A."/>
            <person name="Wangchuk T."/>
            <person name="Wangdi T."/>
            <person name="Weiand M."/>
            <person name="Wilkinson J."/>
            <person name="Wilson A."/>
            <person name="Yadav S."/>
            <person name="Young G."/>
            <person name="Yu Q."/>
            <person name="Zembek L."/>
            <person name="Zhong D."/>
            <person name="Zimmer A."/>
            <person name="Zwirko Z."/>
            <person name="Jaffe D.B."/>
            <person name="Alvarez P."/>
            <person name="Brockman W."/>
            <person name="Butler J."/>
            <person name="Chin C."/>
            <person name="Gnerre S."/>
            <person name="Grabherr M."/>
            <person name="Kleber M."/>
            <person name="Mauceli E."/>
            <person name="MacCallum I."/>
        </authorList>
    </citation>
    <scope>NUCLEOTIDE SEQUENCE [LARGE SCALE GENOMIC DNA]</scope>
    <source>
        <strain evidence="9 10">TSC#14021-0224.01</strain>
    </source>
</reference>
<feature type="DNA-binding region" description="HMG box" evidence="6">
    <location>
        <begin position="77"/>
        <end position="145"/>
    </location>
</feature>
<sequence length="542" mass="58494">MSESSSSSCSKDRAKPVETLVLANYALKAEQKKAQGQGGRKEDERITTAVMKVLEGYDWNLVQASAKAPTDRKKEHIKRPMNAFMVWAQAARRVMSKQYPHLQNSELSKSLGKLWKNLKDSDKKPFMEFAEKLRMTHKQEHPDYKYQPRRKKARAMPSQQSGEGESPGPQMALSAAAGNSGKPRSSNSNGQRRTGKSNAAGLAGCASTISHSNVGTSSSDVFSNEAFMKSLNSACAASLMEQGLIETGLDSPCSTASSLSSLTPPATPYNAAPSGAKAAAANNPSLLLRQLSEPVGSAGHDYGVLLEAGREYVDLGEVNYQGQTAGVQGGAGGGAGQEMDFLENINGYGGYEGSRVSYPAYSYPTNGGHFAGEEQQQQQQQASQATEALNYKPAAADIDPKEIDQYLMDQMLPMAQHHHPHHTHPLHHPLQHPLHHSPPLNSSASLSSACSSASSQQPVAEYYEHLGYSPAASSAGQVPNFGPQQPYGNGAASLTPTLGDPAPQQELQSQQQQEQQQQHQQHQQHQNPSQHHLWGTYTYVNP</sequence>
<reference evidence="9 10" key="2">
    <citation type="journal article" date="2008" name="Bioinformatics">
        <title>Assembly reconciliation.</title>
        <authorList>
            <person name="Zimin A.V."/>
            <person name="Smith D.R."/>
            <person name="Sutton G."/>
            <person name="Yorke J.A."/>
        </authorList>
    </citation>
    <scope>NUCLEOTIDE SEQUENCE [LARGE SCALE GENOMIC DNA]</scope>
    <source>
        <strain evidence="9 10">TSC#14021-0224.01</strain>
    </source>
</reference>
<accession>B3P7T4</accession>
<name>B3P7T4_DROER</name>
<protein>
    <submittedName>
        <fullName evidence="9">GG11790</fullName>
    </submittedName>
</protein>
<feature type="compositionally biased region" description="Low complexity" evidence="7">
    <location>
        <begin position="373"/>
        <end position="387"/>
    </location>
</feature>
<dbReference type="eggNOG" id="KOG0527">
    <property type="taxonomic scope" value="Eukaryota"/>
</dbReference>
<keyword evidence="3 6" id="KW-0238">DNA-binding</keyword>
<dbReference type="PANTHER" id="PTHR45803">
    <property type="entry name" value="SOX100B"/>
    <property type="match status" value="1"/>
</dbReference>
<feature type="compositionally biased region" description="Basic and acidic residues" evidence="7">
    <location>
        <begin position="134"/>
        <end position="146"/>
    </location>
</feature>
<evidence type="ECO:0000256" key="2">
    <source>
        <dbReference type="ARBA" id="ARBA00023015"/>
    </source>
</evidence>
<dbReference type="AlphaFoldDB" id="B3P7T4"/>
<keyword evidence="5 6" id="KW-0539">Nucleus</keyword>
<feature type="compositionally biased region" description="Low complexity" evidence="7">
    <location>
        <begin position="437"/>
        <end position="452"/>
    </location>
</feature>